<evidence type="ECO:0000313" key="2">
    <source>
        <dbReference type="EMBL" id="KGJ53386.1"/>
    </source>
</evidence>
<keyword evidence="1" id="KW-1133">Transmembrane helix</keyword>
<dbReference type="Proteomes" id="UP000030008">
    <property type="component" value="Unassembled WGS sequence"/>
</dbReference>
<keyword evidence="1" id="KW-0472">Membrane</keyword>
<protein>
    <submittedName>
        <fullName evidence="2">Uncharacterized protein</fullName>
    </submittedName>
</protein>
<proteinExistence type="predicted"/>
<name>A0A099I793_CLOIN</name>
<reference evidence="2 3" key="1">
    <citation type="submission" date="2014-08" db="EMBL/GenBank/DDBJ databases">
        <title>Clostridium innocuum, an unnegligible vancomycin-resistant pathogen causing extra-intestinal infections.</title>
        <authorList>
            <person name="Feng Y."/>
            <person name="Chiu C.-H."/>
        </authorList>
    </citation>
    <scope>NUCLEOTIDE SEQUENCE [LARGE SCALE GENOMIC DNA]</scope>
    <source>
        <strain evidence="2 3">AN88</strain>
    </source>
</reference>
<evidence type="ECO:0000313" key="3">
    <source>
        <dbReference type="Proteomes" id="UP000030008"/>
    </source>
</evidence>
<dbReference type="EMBL" id="JQIF01000040">
    <property type="protein sequence ID" value="KGJ53386.1"/>
    <property type="molecule type" value="Genomic_DNA"/>
</dbReference>
<keyword evidence="1" id="KW-0812">Transmembrane</keyword>
<gene>
    <name evidence="2" type="ORF">CIAN88_09440</name>
</gene>
<comment type="caution">
    <text evidence="2">The sequence shown here is derived from an EMBL/GenBank/DDBJ whole genome shotgun (WGS) entry which is preliminary data.</text>
</comment>
<feature type="transmembrane region" description="Helical" evidence="1">
    <location>
        <begin position="6"/>
        <end position="25"/>
    </location>
</feature>
<dbReference type="AlphaFoldDB" id="A0A099I793"/>
<accession>A0A099I793</accession>
<evidence type="ECO:0000256" key="1">
    <source>
        <dbReference type="SAM" id="Phobius"/>
    </source>
</evidence>
<dbReference type="RefSeq" id="WP_044905155.1">
    <property type="nucleotide sequence ID" value="NZ_JAQCQO010000030.1"/>
</dbReference>
<sequence>MKKKRILWIIIAIFLVYTCCTYSGAMKLRAFLITKDPSVYMNSIHVSAFGRPYYVFQKAMLAHDTGNAIGVFECHRYTLFVHVEYVGFP</sequence>
<organism evidence="2 3">
    <name type="scientific">Clostridium innocuum</name>
    <dbReference type="NCBI Taxonomy" id="1522"/>
    <lineage>
        <taxon>Bacteria</taxon>
        <taxon>Bacillati</taxon>
        <taxon>Bacillota</taxon>
        <taxon>Clostridia</taxon>
        <taxon>Eubacteriales</taxon>
        <taxon>Clostridiaceae</taxon>
        <taxon>Clostridium</taxon>
    </lineage>
</organism>